<dbReference type="FunFam" id="3.20.20.70:FF:000088">
    <property type="entry name" value="Transaldolase"/>
    <property type="match status" value="1"/>
</dbReference>
<sequence>MSESPTKKSKMATSLDQLKEVTVVVADTGDFETMKKYKPTDATTNPSLILQAANMPQYASLIDEAVEYGKGKGHNKSDKLTHAMDKLFVLFGCEILKIVPGRVSIEVDARLSFDKEASITKARKFISMFAAEGIDKERILIKLASTWEGIQAAKVLEEEHGIHCNLTLLFGFAQAVACAEAGVTLISPFVGRILDWYVANSEQKSYEPQDDPGVKSVTRIYNYYKKFGYNTVVMGASFRNSGEICELAGCDLLTIGPKFLEELQNSKEPIIEHLSEASAKKHDLEKVEMKEAKFRWEMNEDQMATDKLSEGIRKFAVDAVKLEKMLLEKLK</sequence>
<keyword evidence="5 8" id="KW-0570">Pentose shunt</keyword>
<comment type="catalytic activity">
    <reaction evidence="7 8">
        <text>D-sedoheptulose 7-phosphate + D-glyceraldehyde 3-phosphate = D-erythrose 4-phosphate + beta-D-fructose 6-phosphate</text>
        <dbReference type="Rhea" id="RHEA:17053"/>
        <dbReference type="ChEBI" id="CHEBI:16897"/>
        <dbReference type="ChEBI" id="CHEBI:57483"/>
        <dbReference type="ChEBI" id="CHEBI:57634"/>
        <dbReference type="ChEBI" id="CHEBI:59776"/>
        <dbReference type="EC" id="2.2.1.2"/>
    </reaction>
</comment>
<comment type="pathway">
    <text evidence="1 8">Carbohydrate degradation; pentose phosphate pathway; D-glyceraldehyde 3-phosphate and beta-D-fructose 6-phosphate from D-ribose 5-phosphate and D-xylulose 5-phosphate (non-oxidative stage): step 2/3.</text>
</comment>
<evidence type="ECO:0000313" key="10">
    <source>
        <dbReference type="Proteomes" id="UP000747542"/>
    </source>
</evidence>
<dbReference type="InterPro" id="IPR004730">
    <property type="entry name" value="Transaldolase_1"/>
</dbReference>
<keyword evidence="10" id="KW-1185">Reference proteome</keyword>
<evidence type="ECO:0000256" key="1">
    <source>
        <dbReference type="ARBA" id="ARBA00004857"/>
    </source>
</evidence>
<keyword evidence="6" id="KW-0704">Schiff base</keyword>
<reference evidence="9" key="1">
    <citation type="journal article" date="2021" name="Sci. Adv.">
        <title>The American lobster genome reveals insights on longevity, neural, and immune adaptations.</title>
        <authorList>
            <person name="Polinski J.M."/>
            <person name="Zimin A.V."/>
            <person name="Clark K.F."/>
            <person name="Kohn A.B."/>
            <person name="Sadowski N."/>
            <person name="Timp W."/>
            <person name="Ptitsyn A."/>
            <person name="Khanna P."/>
            <person name="Romanova D.Y."/>
            <person name="Williams P."/>
            <person name="Greenwood S.J."/>
            <person name="Moroz L.L."/>
            <person name="Walt D.R."/>
            <person name="Bodnar A.G."/>
        </authorList>
    </citation>
    <scope>NUCLEOTIDE SEQUENCE</scope>
    <source>
        <strain evidence="9">GMGI-L3</strain>
    </source>
</reference>
<evidence type="ECO:0000256" key="5">
    <source>
        <dbReference type="ARBA" id="ARBA00023126"/>
    </source>
</evidence>
<dbReference type="EC" id="2.2.1.2" evidence="3 8"/>
<evidence type="ECO:0000256" key="7">
    <source>
        <dbReference type="ARBA" id="ARBA00048810"/>
    </source>
</evidence>
<evidence type="ECO:0000256" key="4">
    <source>
        <dbReference type="ARBA" id="ARBA00022679"/>
    </source>
</evidence>
<dbReference type="Proteomes" id="UP000747542">
    <property type="component" value="Unassembled WGS sequence"/>
</dbReference>
<evidence type="ECO:0000256" key="8">
    <source>
        <dbReference type="RuleBase" id="RU000501"/>
    </source>
</evidence>
<dbReference type="EMBL" id="JAHLQT010045843">
    <property type="protein sequence ID" value="KAG7154027.1"/>
    <property type="molecule type" value="Genomic_DNA"/>
</dbReference>
<dbReference type="NCBIfam" id="NF009001">
    <property type="entry name" value="PRK12346.1"/>
    <property type="match status" value="1"/>
</dbReference>
<dbReference type="InterPro" id="IPR018225">
    <property type="entry name" value="Transaldolase_AS"/>
</dbReference>
<gene>
    <name evidence="9" type="primary">Taldo1-L</name>
    <name evidence="9" type="ORF">Hamer_G020091</name>
</gene>
<dbReference type="GO" id="GO:0005975">
    <property type="term" value="P:carbohydrate metabolic process"/>
    <property type="evidence" value="ECO:0007669"/>
    <property type="project" value="InterPro"/>
</dbReference>
<evidence type="ECO:0000313" key="9">
    <source>
        <dbReference type="EMBL" id="KAG7154027.1"/>
    </source>
</evidence>
<organism evidence="9 10">
    <name type="scientific">Homarus americanus</name>
    <name type="common">American lobster</name>
    <dbReference type="NCBI Taxonomy" id="6706"/>
    <lineage>
        <taxon>Eukaryota</taxon>
        <taxon>Metazoa</taxon>
        <taxon>Ecdysozoa</taxon>
        <taxon>Arthropoda</taxon>
        <taxon>Crustacea</taxon>
        <taxon>Multicrustacea</taxon>
        <taxon>Malacostraca</taxon>
        <taxon>Eumalacostraca</taxon>
        <taxon>Eucarida</taxon>
        <taxon>Decapoda</taxon>
        <taxon>Pleocyemata</taxon>
        <taxon>Astacidea</taxon>
        <taxon>Nephropoidea</taxon>
        <taxon>Nephropidae</taxon>
        <taxon>Homarus</taxon>
    </lineage>
</organism>
<dbReference type="GO" id="GO:0004801">
    <property type="term" value="F:transaldolase activity"/>
    <property type="evidence" value="ECO:0007669"/>
    <property type="project" value="UniProtKB-EC"/>
</dbReference>
<dbReference type="SUPFAM" id="SSF51569">
    <property type="entry name" value="Aldolase"/>
    <property type="match status" value="1"/>
</dbReference>
<keyword evidence="4 8" id="KW-0808">Transferase</keyword>
<dbReference type="Gene3D" id="3.20.20.70">
    <property type="entry name" value="Aldolase class I"/>
    <property type="match status" value="1"/>
</dbReference>
<dbReference type="AlphaFoldDB" id="A0A8J5MJZ8"/>
<dbReference type="GO" id="GO:0009052">
    <property type="term" value="P:pentose-phosphate shunt, non-oxidative branch"/>
    <property type="evidence" value="ECO:0007669"/>
    <property type="project" value="TreeGrafter"/>
</dbReference>
<dbReference type="InterPro" id="IPR001585">
    <property type="entry name" value="TAL/FSA"/>
</dbReference>
<evidence type="ECO:0000256" key="3">
    <source>
        <dbReference type="ARBA" id="ARBA00013151"/>
    </source>
</evidence>
<dbReference type="CDD" id="cd00957">
    <property type="entry name" value="Transaldolase_TalAB"/>
    <property type="match status" value="1"/>
</dbReference>
<dbReference type="PROSITE" id="PS00958">
    <property type="entry name" value="TRANSALDOLASE_2"/>
    <property type="match status" value="1"/>
</dbReference>
<dbReference type="UniPathway" id="UPA00115">
    <property type="reaction ID" value="UER00414"/>
</dbReference>
<dbReference type="PROSITE" id="PS01054">
    <property type="entry name" value="TRANSALDOLASE_1"/>
    <property type="match status" value="1"/>
</dbReference>
<proteinExistence type="inferred from homology"/>
<comment type="caution">
    <text evidence="9">The sequence shown here is derived from an EMBL/GenBank/DDBJ whole genome shotgun (WGS) entry which is preliminary data.</text>
</comment>
<evidence type="ECO:0000256" key="6">
    <source>
        <dbReference type="ARBA" id="ARBA00023270"/>
    </source>
</evidence>
<evidence type="ECO:0000256" key="2">
    <source>
        <dbReference type="ARBA" id="ARBA00008012"/>
    </source>
</evidence>
<dbReference type="GO" id="GO:0005737">
    <property type="term" value="C:cytoplasm"/>
    <property type="evidence" value="ECO:0007669"/>
    <property type="project" value="InterPro"/>
</dbReference>
<protein>
    <recommendedName>
        <fullName evidence="3 8">Transaldolase</fullName>
        <ecNumber evidence="3 8">2.2.1.2</ecNumber>
    </recommendedName>
</protein>
<name>A0A8J5MJZ8_HOMAM</name>
<dbReference type="NCBIfam" id="TIGR00874">
    <property type="entry name" value="talAB"/>
    <property type="match status" value="1"/>
</dbReference>
<dbReference type="HAMAP" id="MF_00492">
    <property type="entry name" value="Transaldolase_1"/>
    <property type="match status" value="1"/>
</dbReference>
<dbReference type="PANTHER" id="PTHR10683:SF18">
    <property type="entry name" value="TRANSALDOLASE"/>
    <property type="match status" value="1"/>
</dbReference>
<dbReference type="PANTHER" id="PTHR10683">
    <property type="entry name" value="TRANSALDOLASE"/>
    <property type="match status" value="1"/>
</dbReference>
<dbReference type="Pfam" id="PF00923">
    <property type="entry name" value="TAL_FSA"/>
    <property type="match status" value="1"/>
</dbReference>
<dbReference type="InterPro" id="IPR013785">
    <property type="entry name" value="Aldolase_TIM"/>
</dbReference>
<comment type="similarity">
    <text evidence="2">Belongs to the transaldolase family. Type 1 subfamily.</text>
</comment>
<accession>A0A8J5MJZ8</accession>
<comment type="function">
    <text evidence="8">Catalyzes the rate-limiting step of the non-oxidative phase in the pentose phosphate pathway. Catalyzes the reversible conversion of sedheptulose-7-phosphate and D-glyceraldehyde 3-phosphate into erythrose-4-phosphate and beta-D-fructose 6-phosphate.</text>
</comment>